<sequence length="67" mass="7424">MMGRPADAKQRAYNELVSYYRHHGWTHDDSSDSIDVFEPPASATPEEIAEINRGAETIMATFGLGVL</sequence>
<protein>
    <submittedName>
        <fullName evidence="1">Uncharacterized protein</fullName>
    </submittedName>
</protein>
<organism evidence="1 2">
    <name type="scientific">Mycolicibacterium grossiae</name>
    <dbReference type="NCBI Taxonomy" id="1552759"/>
    <lineage>
        <taxon>Bacteria</taxon>
        <taxon>Bacillati</taxon>
        <taxon>Actinomycetota</taxon>
        <taxon>Actinomycetes</taxon>
        <taxon>Mycobacteriales</taxon>
        <taxon>Mycobacteriaceae</taxon>
        <taxon>Mycolicibacterium</taxon>
    </lineage>
</organism>
<gene>
    <name evidence="1" type="ORF">BEL07_22830</name>
</gene>
<comment type="caution">
    <text evidence="1">The sequence shown here is derived from an EMBL/GenBank/DDBJ whole genome shotgun (WGS) entry which is preliminary data.</text>
</comment>
<proteinExistence type="predicted"/>
<evidence type="ECO:0000313" key="2">
    <source>
        <dbReference type="Proteomes" id="UP000178953"/>
    </source>
</evidence>
<dbReference type="EMBL" id="MCHX01000067">
    <property type="protein sequence ID" value="OFJ51410.1"/>
    <property type="molecule type" value="Genomic_DNA"/>
</dbReference>
<reference evidence="1 2" key="1">
    <citation type="submission" date="2016-09" db="EMBL/GenBank/DDBJ databases">
        <title>genome sequence of Mycobacterium sp. 739 SCH.</title>
        <authorList>
            <person name="Greninger A.L."/>
            <person name="Qin X."/>
            <person name="Jerome K."/>
            <person name="Vora S."/>
            <person name="Quinn K."/>
        </authorList>
    </citation>
    <scope>NUCLEOTIDE SEQUENCE [LARGE SCALE GENOMIC DNA]</scope>
    <source>
        <strain evidence="1 2">SCH</strain>
    </source>
</reference>
<evidence type="ECO:0000313" key="1">
    <source>
        <dbReference type="EMBL" id="OFJ51410.1"/>
    </source>
</evidence>
<keyword evidence="2" id="KW-1185">Reference proteome</keyword>
<accession>A0A1E8Q044</accession>
<dbReference type="Proteomes" id="UP000178953">
    <property type="component" value="Unassembled WGS sequence"/>
</dbReference>
<dbReference type="AlphaFoldDB" id="A0A1E8Q044"/>
<name>A0A1E8Q044_9MYCO</name>